<dbReference type="EMBL" id="MLJW01000007">
    <property type="protein sequence ID" value="OIR16217.1"/>
    <property type="molecule type" value="Genomic_DNA"/>
</dbReference>
<proteinExistence type="predicted"/>
<protein>
    <submittedName>
        <fullName evidence="2">Uncharacterized protein</fullName>
    </submittedName>
</protein>
<gene>
    <name evidence="2" type="ORF">GALL_29370</name>
</gene>
<sequence length="51" mass="5417">MATQQKTGSETIGAAGPKSKMTLFKDDRAEDIGAIILTVLIVAVIVLLKMK</sequence>
<dbReference type="AlphaFoldDB" id="A0A1J5T5R0"/>
<name>A0A1J5T5R0_9ZZZZ</name>
<keyword evidence="1" id="KW-1133">Transmembrane helix</keyword>
<organism evidence="2">
    <name type="scientific">mine drainage metagenome</name>
    <dbReference type="NCBI Taxonomy" id="410659"/>
    <lineage>
        <taxon>unclassified sequences</taxon>
        <taxon>metagenomes</taxon>
        <taxon>ecological metagenomes</taxon>
    </lineage>
</organism>
<accession>A0A1J5T5R0</accession>
<comment type="caution">
    <text evidence="2">The sequence shown here is derived from an EMBL/GenBank/DDBJ whole genome shotgun (WGS) entry which is preliminary data.</text>
</comment>
<evidence type="ECO:0000313" key="2">
    <source>
        <dbReference type="EMBL" id="OIR16217.1"/>
    </source>
</evidence>
<evidence type="ECO:0000256" key="1">
    <source>
        <dbReference type="SAM" id="Phobius"/>
    </source>
</evidence>
<reference evidence="2" key="1">
    <citation type="submission" date="2016-10" db="EMBL/GenBank/DDBJ databases">
        <title>Sequence of Gallionella enrichment culture.</title>
        <authorList>
            <person name="Poehlein A."/>
            <person name="Muehling M."/>
            <person name="Daniel R."/>
        </authorList>
    </citation>
    <scope>NUCLEOTIDE SEQUENCE</scope>
</reference>
<keyword evidence="1" id="KW-0472">Membrane</keyword>
<feature type="transmembrane region" description="Helical" evidence="1">
    <location>
        <begin position="32"/>
        <end position="48"/>
    </location>
</feature>
<keyword evidence="1" id="KW-0812">Transmembrane</keyword>